<evidence type="ECO:0000313" key="3">
    <source>
        <dbReference type="EMBL" id="MCU6764604.1"/>
    </source>
</evidence>
<keyword evidence="2" id="KW-0812">Transmembrane</keyword>
<evidence type="ECO:0000256" key="2">
    <source>
        <dbReference type="SAM" id="Phobius"/>
    </source>
</evidence>
<keyword evidence="2" id="KW-0472">Membrane</keyword>
<evidence type="ECO:0000313" key="4">
    <source>
        <dbReference type="Proteomes" id="UP001652409"/>
    </source>
</evidence>
<name>A0ABT2TQU6_9FIRM</name>
<comment type="caution">
    <text evidence="3">The sequence shown here is derived from an EMBL/GenBank/DDBJ whole genome shotgun (WGS) entry which is preliminary data.</text>
</comment>
<keyword evidence="4" id="KW-1185">Reference proteome</keyword>
<feature type="region of interest" description="Disordered" evidence="1">
    <location>
        <begin position="120"/>
        <end position="139"/>
    </location>
</feature>
<keyword evidence="2" id="KW-1133">Transmembrane helix</keyword>
<dbReference type="InterPro" id="IPR019277">
    <property type="entry name" value="DUF2304"/>
</dbReference>
<feature type="transmembrane region" description="Helical" evidence="2">
    <location>
        <begin position="34"/>
        <end position="50"/>
    </location>
</feature>
<accession>A0ABT2TQU6</accession>
<dbReference type="Proteomes" id="UP001652409">
    <property type="component" value="Unassembled WGS sequence"/>
</dbReference>
<proteinExistence type="predicted"/>
<dbReference type="EMBL" id="JAOQJL010000006">
    <property type="protein sequence ID" value="MCU6764604.1"/>
    <property type="molecule type" value="Genomic_DNA"/>
</dbReference>
<gene>
    <name evidence="3" type="ORF">OCV61_04175</name>
</gene>
<sequence>MTITLRALLVVAALITVIWILRQIRKFKVKMEDAIFWIFFAAVLLILAIFPEICFELSKHLGFMSPSNLVFVIIIFLLVEKIFTLSLIVSQLEEKISILSAEVALRSKAANRRLNDDEEITRELEEREGEIEGESGKQS</sequence>
<feature type="transmembrane region" description="Helical" evidence="2">
    <location>
        <begin position="70"/>
        <end position="89"/>
    </location>
</feature>
<dbReference type="RefSeq" id="WP_158420802.1">
    <property type="nucleotide sequence ID" value="NZ_JAOQJL010000006.1"/>
</dbReference>
<dbReference type="Pfam" id="PF10066">
    <property type="entry name" value="DUF2304"/>
    <property type="match status" value="1"/>
</dbReference>
<feature type="transmembrane region" description="Helical" evidence="2">
    <location>
        <begin position="6"/>
        <end position="22"/>
    </location>
</feature>
<feature type="compositionally biased region" description="Acidic residues" evidence="1">
    <location>
        <begin position="120"/>
        <end position="133"/>
    </location>
</feature>
<reference evidence="3 4" key="1">
    <citation type="journal article" date="2021" name="ISME Commun">
        <title>Automated analysis of genomic sequences facilitates high-throughput and comprehensive description of bacteria.</title>
        <authorList>
            <person name="Hitch T.C.A."/>
        </authorList>
    </citation>
    <scope>NUCLEOTIDE SEQUENCE [LARGE SCALE GENOMIC DNA]</scope>
    <source>
        <strain evidence="3 4">Sanger_23</strain>
    </source>
</reference>
<organism evidence="3 4">
    <name type="scientific">Blautia ammoniilytica</name>
    <dbReference type="NCBI Taxonomy" id="2981782"/>
    <lineage>
        <taxon>Bacteria</taxon>
        <taxon>Bacillati</taxon>
        <taxon>Bacillota</taxon>
        <taxon>Clostridia</taxon>
        <taxon>Lachnospirales</taxon>
        <taxon>Lachnospiraceae</taxon>
        <taxon>Blautia</taxon>
    </lineage>
</organism>
<protein>
    <submittedName>
        <fullName evidence="3">DUF2304 domain-containing protein</fullName>
    </submittedName>
</protein>
<evidence type="ECO:0000256" key="1">
    <source>
        <dbReference type="SAM" id="MobiDB-lite"/>
    </source>
</evidence>